<feature type="compositionally biased region" description="Acidic residues" evidence="1">
    <location>
        <begin position="52"/>
        <end position="65"/>
    </location>
</feature>
<keyword evidence="3" id="KW-1185">Reference proteome</keyword>
<evidence type="ECO:0000256" key="1">
    <source>
        <dbReference type="SAM" id="MobiDB-lite"/>
    </source>
</evidence>
<evidence type="ECO:0000313" key="3">
    <source>
        <dbReference type="Proteomes" id="UP000078541"/>
    </source>
</evidence>
<feature type="compositionally biased region" description="Basic and acidic residues" evidence="1">
    <location>
        <begin position="34"/>
        <end position="51"/>
    </location>
</feature>
<proteinExistence type="predicted"/>
<feature type="compositionally biased region" description="Basic residues" evidence="1">
    <location>
        <begin position="14"/>
        <end position="28"/>
    </location>
</feature>
<feature type="compositionally biased region" description="Basic and acidic residues" evidence="1">
    <location>
        <begin position="1"/>
        <end position="11"/>
    </location>
</feature>
<dbReference type="Proteomes" id="UP000078541">
    <property type="component" value="Unassembled WGS sequence"/>
</dbReference>
<organism evidence="2 3">
    <name type="scientific">Trachymyrmex septentrionalis</name>
    <dbReference type="NCBI Taxonomy" id="34720"/>
    <lineage>
        <taxon>Eukaryota</taxon>
        <taxon>Metazoa</taxon>
        <taxon>Ecdysozoa</taxon>
        <taxon>Arthropoda</taxon>
        <taxon>Hexapoda</taxon>
        <taxon>Insecta</taxon>
        <taxon>Pterygota</taxon>
        <taxon>Neoptera</taxon>
        <taxon>Endopterygota</taxon>
        <taxon>Hymenoptera</taxon>
        <taxon>Apocrita</taxon>
        <taxon>Aculeata</taxon>
        <taxon>Formicoidea</taxon>
        <taxon>Formicidae</taxon>
        <taxon>Myrmicinae</taxon>
        <taxon>Trachymyrmex</taxon>
    </lineage>
</organism>
<evidence type="ECO:0000313" key="2">
    <source>
        <dbReference type="EMBL" id="KYN36029.1"/>
    </source>
</evidence>
<protein>
    <submittedName>
        <fullName evidence="2">Uncharacterized protein</fullName>
    </submittedName>
</protein>
<reference evidence="2 3" key="1">
    <citation type="submission" date="2016-03" db="EMBL/GenBank/DDBJ databases">
        <title>Trachymyrmex septentrionalis WGS genome.</title>
        <authorList>
            <person name="Nygaard S."/>
            <person name="Hu H."/>
            <person name="Boomsma J."/>
            <person name="Zhang G."/>
        </authorList>
    </citation>
    <scope>NUCLEOTIDE SEQUENCE [LARGE SCALE GENOMIC DNA]</scope>
    <source>
        <strain evidence="2">Tsep2-gDNA-1</strain>
        <tissue evidence="2">Whole body</tissue>
    </source>
</reference>
<dbReference type="AlphaFoldDB" id="A0A195F7I6"/>
<feature type="region of interest" description="Disordered" evidence="1">
    <location>
        <begin position="1"/>
        <end position="79"/>
    </location>
</feature>
<name>A0A195F7I6_9HYME</name>
<gene>
    <name evidence="2" type="ORF">ALC56_09565</name>
</gene>
<dbReference type="STRING" id="34720.A0A195F7I6"/>
<feature type="compositionally biased region" description="Basic and acidic residues" evidence="1">
    <location>
        <begin position="66"/>
        <end position="75"/>
    </location>
</feature>
<feature type="region of interest" description="Disordered" evidence="1">
    <location>
        <begin position="91"/>
        <end position="112"/>
    </location>
</feature>
<dbReference type="EMBL" id="KQ981763">
    <property type="protein sequence ID" value="KYN36029.1"/>
    <property type="molecule type" value="Genomic_DNA"/>
</dbReference>
<accession>A0A195F7I6</accession>
<sequence>MRASKRDDELKFSGQRRRKTLTRGRKWRSLVFKAGHDRTAGRKQEHDGKEEKDEEKEEEEEEDEREGSLEPKNSGDRVLTLTARHRSELILTRAMPTHGELNGTSSLPSASDRARRRLIRLSADTPINTTYSSRFIHVSSYQLSLLSEYDTSCM</sequence>